<feature type="region of interest" description="Disordered" evidence="1">
    <location>
        <begin position="131"/>
        <end position="164"/>
    </location>
</feature>
<name>A0ABQ9WT85_9EUKA</name>
<proteinExistence type="predicted"/>
<comment type="caution">
    <text evidence="2">The sequence shown here is derived from an EMBL/GenBank/DDBJ whole genome shotgun (WGS) entry which is preliminary data.</text>
</comment>
<dbReference type="EMBL" id="JARBJD010000388">
    <property type="protein sequence ID" value="KAK2942711.1"/>
    <property type="molecule type" value="Genomic_DNA"/>
</dbReference>
<protein>
    <submittedName>
        <fullName evidence="2">Uncharacterized protein</fullName>
    </submittedName>
</protein>
<reference evidence="2 3" key="1">
    <citation type="journal article" date="2022" name="bioRxiv">
        <title>Genomics of Preaxostyla Flagellates Illuminates Evolutionary Transitions and the Path Towards Mitochondrial Loss.</title>
        <authorList>
            <person name="Novak L.V.F."/>
            <person name="Treitli S.C."/>
            <person name="Pyrih J."/>
            <person name="Halakuc P."/>
            <person name="Pipaliya S.V."/>
            <person name="Vacek V."/>
            <person name="Brzon O."/>
            <person name="Soukal P."/>
            <person name="Eme L."/>
            <person name="Dacks J.B."/>
            <person name="Karnkowska A."/>
            <person name="Elias M."/>
            <person name="Hampl V."/>
        </authorList>
    </citation>
    <scope>NUCLEOTIDE SEQUENCE [LARGE SCALE GENOMIC DNA]</scope>
    <source>
        <strain evidence="2">NAU3</strain>
        <tissue evidence="2">Gut</tissue>
    </source>
</reference>
<evidence type="ECO:0000256" key="1">
    <source>
        <dbReference type="SAM" id="MobiDB-lite"/>
    </source>
</evidence>
<sequence>MGKVGIYDRHNPQENWARDPNATFTSTVMFTLAREAVQNDDFHHTQPTNCGKHWISVAYPTIGRIPNSHDKGYKIDWIDIVLIEPTPKRNDFYPLANDIPKPKPNKDKDFCKVEYNVPILDLFSYFPPRSVEETQGSDVDQKEPGGDEDLPNQVENSGGSEDPTVEVMTANSHLHESLRVVRCWEEKTVIGITKKDGKFDVRSVGVSYPPHKSVEELYENTFVPLAQMFVPMNCLNRLPVALYGTRKLVPFEIKCLLVGNSTAAEDISEQFSVPGHLRYGQLVTLADLRKIIDQDTMKEPLLTKDLGPVRSYRSSMMKLNMSNFQLLCSYVNGSHLIVADILERCIAYFKRPDQLTLHDIKSLVDYLNDPKGCSLKIGKQLESEDQKTSPESGNYLDGLRHRATQTHLYSEQKSTSFIGSLDGKPTLDLADLVQIKSLLQNITSNELVTHTRKSLASKLETKKQQIDINLEVMKTLLGNALNIVEQQFQLLVKPLIERDFETDLTDEDYNLLFCRFLANPLLDHSRLDELIQILTGASQIKGSACDTAIHLVKGQFNSAKQDLDSVFNILRGEEQNVNDTQRDALKEKMIKYRSHIIQTHVQLFDDLEKSLRLSWKDLAALLCSPNGNRTHSLIAILSLAENPTIDPQTIESETIECLPESANDSPGSRPVSPSATSQISFFNDDSNGPTIILSPMQNGKRVYLDANIFNTNSSRPKK</sequence>
<gene>
    <name evidence="2" type="ORF">BLNAU_22381</name>
</gene>
<keyword evidence="3" id="KW-1185">Reference proteome</keyword>
<dbReference type="Proteomes" id="UP001281761">
    <property type="component" value="Unassembled WGS sequence"/>
</dbReference>
<evidence type="ECO:0000313" key="3">
    <source>
        <dbReference type="Proteomes" id="UP001281761"/>
    </source>
</evidence>
<accession>A0ABQ9WT85</accession>
<organism evidence="2 3">
    <name type="scientific">Blattamonas nauphoetae</name>
    <dbReference type="NCBI Taxonomy" id="2049346"/>
    <lineage>
        <taxon>Eukaryota</taxon>
        <taxon>Metamonada</taxon>
        <taxon>Preaxostyla</taxon>
        <taxon>Oxymonadida</taxon>
        <taxon>Blattamonas</taxon>
    </lineage>
</organism>
<evidence type="ECO:0000313" key="2">
    <source>
        <dbReference type="EMBL" id="KAK2942711.1"/>
    </source>
</evidence>